<dbReference type="InterPro" id="IPR045338">
    <property type="entry name" value="DUF6535"/>
</dbReference>
<dbReference type="Proteomes" id="UP000559027">
    <property type="component" value="Unassembled WGS sequence"/>
</dbReference>
<organism evidence="4 5">
    <name type="scientific">Leucocoprinus leucothites</name>
    <dbReference type="NCBI Taxonomy" id="201217"/>
    <lineage>
        <taxon>Eukaryota</taxon>
        <taxon>Fungi</taxon>
        <taxon>Dikarya</taxon>
        <taxon>Basidiomycota</taxon>
        <taxon>Agaricomycotina</taxon>
        <taxon>Agaricomycetes</taxon>
        <taxon>Agaricomycetidae</taxon>
        <taxon>Agaricales</taxon>
        <taxon>Agaricineae</taxon>
        <taxon>Agaricaceae</taxon>
        <taxon>Leucocoprinus</taxon>
    </lineage>
</organism>
<protein>
    <recommendedName>
        <fullName evidence="3">DUF6535 domain-containing protein</fullName>
    </recommendedName>
</protein>
<feature type="compositionally biased region" description="Basic and acidic residues" evidence="1">
    <location>
        <begin position="19"/>
        <end position="30"/>
    </location>
</feature>
<name>A0A8H5FNM6_9AGAR</name>
<feature type="region of interest" description="Disordered" evidence="1">
    <location>
        <begin position="1"/>
        <end position="90"/>
    </location>
</feature>
<evidence type="ECO:0000313" key="4">
    <source>
        <dbReference type="EMBL" id="KAF5343152.1"/>
    </source>
</evidence>
<keyword evidence="2" id="KW-0812">Transmembrane</keyword>
<dbReference type="EMBL" id="JAACJO010000123">
    <property type="protein sequence ID" value="KAF5343152.1"/>
    <property type="molecule type" value="Genomic_DNA"/>
</dbReference>
<comment type="caution">
    <text evidence="4">The sequence shown here is derived from an EMBL/GenBank/DDBJ whole genome shotgun (WGS) entry which is preliminary data.</text>
</comment>
<evidence type="ECO:0000256" key="2">
    <source>
        <dbReference type="SAM" id="Phobius"/>
    </source>
</evidence>
<gene>
    <name evidence="4" type="ORF">D9756_011632</name>
</gene>
<keyword evidence="5" id="KW-1185">Reference proteome</keyword>
<evidence type="ECO:0000259" key="3">
    <source>
        <dbReference type="Pfam" id="PF20153"/>
    </source>
</evidence>
<feature type="domain" description="DUF6535" evidence="3">
    <location>
        <begin position="91"/>
        <end position="131"/>
    </location>
</feature>
<sequence length="157" mass="17620">MSHKAGARQLSRLFNIKSQKQEQETGDPAKQDQSWDSAQQAKGSDQQSPTDNNNSGPGQPEKGTKQKHASDDRKNGIESKEDKVEPPKDHWKYCYEAIDKRDEEFCKRLQDEVNALLVIASLLLGVITAFNRIVQMVARRPQRVVTGTPSSNCRAVK</sequence>
<keyword evidence="2" id="KW-1133">Transmembrane helix</keyword>
<reference evidence="4 5" key="1">
    <citation type="journal article" date="2020" name="ISME J.">
        <title>Uncovering the hidden diversity of litter-decomposition mechanisms in mushroom-forming fungi.</title>
        <authorList>
            <person name="Floudas D."/>
            <person name="Bentzer J."/>
            <person name="Ahren D."/>
            <person name="Johansson T."/>
            <person name="Persson P."/>
            <person name="Tunlid A."/>
        </authorList>
    </citation>
    <scope>NUCLEOTIDE SEQUENCE [LARGE SCALE GENOMIC DNA]</scope>
    <source>
        <strain evidence="4 5">CBS 146.42</strain>
    </source>
</reference>
<feature type="compositionally biased region" description="Polar residues" evidence="1">
    <location>
        <begin position="31"/>
        <end position="57"/>
    </location>
</feature>
<keyword evidence="2" id="KW-0472">Membrane</keyword>
<dbReference type="AlphaFoldDB" id="A0A8H5FNM6"/>
<evidence type="ECO:0000256" key="1">
    <source>
        <dbReference type="SAM" id="MobiDB-lite"/>
    </source>
</evidence>
<feature type="compositionally biased region" description="Basic and acidic residues" evidence="1">
    <location>
        <begin position="62"/>
        <end position="90"/>
    </location>
</feature>
<evidence type="ECO:0000313" key="5">
    <source>
        <dbReference type="Proteomes" id="UP000559027"/>
    </source>
</evidence>
<dbReference type="Pfam" id="PF20153">
    <property type="entry name" value="DUF6535"/>
    <property type="match status" value="1"/>
</dbReference>
<feature type="transmembrane region" description="Helical" evidence="2">
    <location>
        <begin position="115"/>
        <end position="134"/>
    </location>
</feature>
<proteinExistence type="predicted"/>
<accession>A0A8H5FNM6</accession>